<name>A0ACB6ZF05_THEGA</name>
<accession>A0ACB6ZF05</accession>
<proteinExistence type="predicted"/>
<reference evidence="1" key="2">
    <citation type="journal article" date="2020" name="Nat. Commun.">
        <title>Large-scale genome sequencing of mycorrhizal fungi provides insights into the early evolution of symbiotic traits.</title>
        <authorList>
            <person name="Miyauchi S."/>
            <person name="Kiss E."/>
            <person name="Kuo A."/>
            <person name="Drula E."/>
            <person name="Kohler A."/>
            <person name="Sanchez-Garcia M."/>
            <person name="Morin E."/>
            <person name="Andreopoulos B."/>
            <person name="Barry K.W."/>
            <person name="Bonito G."/>
            <person name="Buee M."/>
            <person name="Carver A."/>
            <person name="Chen C."/>
            <person name="Cichocki N."/>
            <person name="Clum A."/>
            <person name="Culley D."/>
            <person name="Crous P.W."/>
            <person name="Fauchery L."/>
            <person name="Girlanda M."/>
            <person name="Hayes R.D."/>
            <person name="Keri Z."/>
            <person name="LaButti K."/>
            <person name="Lipzen A."/>
            <person name="Lombard V."/>
            <person name="Magnuson J."/>
            <person name="Maillard F."/>
            <person name="Murat C."/>
            <person name="Nolan M."/>
            <person name="Ohm R.A."/>
            <person name="Pangilinan J."/>
            <person name="Pereira M.F."/>
            <person name="Perotto S."/>
            <person name="Peter M."/>
            <person name="Pfister S."/>
            <person name="Riley R."/>
            <person name="Sitrit Y."/>
            <person name="Stielow J.B."/>
            <person name="Szollosi G."/>
            <person name="Zifcakova L."/>
            <person name="Stursova M."/>
            <person name="Spatafora J.W."/>
            <person name="Tedersoo L."/>
            <person name="Vaario L.M."/>
            <person name="Yamada A."/>
            <person name="Yan M."/>
            <person name="Wang P."/>
            <person name="Xu J."/>
            <person name="Bruns T."/>
            <person name="Baldrian P."/>
            <person name="Vilgalys R."/>
            <person name="Dunand C."/>
            <person name="Henrissat B."/>
            <person name="Grigoriev I.V."/>
            <person name="Hibbett D."/>
            <person name="Nagy L.G."/>
            <person name="Martin F.M."/>
        </authorList>
    </citation>
    <scope>NUCLEOTIDE SEQUENCE</scope>
    <source>
        <strain evidence="1">P2</strain>
    </source>
</reference>
<evidence type="ECO:0000313" key="2">
    <source>
        <dbReference type="Proteomes" id="UP000886501"/>
    </source>
</evidence>
<evidence type="ECO:0000313" key="1">
    <source>
        <dbReference type="EMBL" id="KAF9648380.1"/>
    </source>
</evidence>
<dbReference type="EMBL" id="MU118015">
    <property type="protein sequence ID" value="KAF9648380.1"/>
    <property type="molecule type" value="Genomic_DNA"/>
</dbReference>
<dbReference type="Proteomes" id="UP000886501">
    <property type="component" value="Unassembled WGS sequence"/>
</dbReference>
<organism evidence="1 2">
    <name type="scientific">Thelephora ganbajun</name>
    <name type="common">Ganba fungus</name>
    <dbReference type="NCBI Taxonomy" id="370292"/>
    <lineage>
        <taxon>Eukaryota</taxon>
        <taxon>Fungi</taxon>
        <taxon>Dikarya</taxon>
        <taxon>Basidiomycota</taxon>
        <taxon>Agaricomycotina</taxon>
        <taxon>Agaricomycetes</taxon>
        <taxon>Thelephorales</taxon>
        <taxon>Thelephoraceae</taxon>
        <taxon>Thelephora</taxon>
    </lineage>
</organism>
<sequence length="270" mass="27444">MALKSLIIFALVASVGRVMAVPLSGGHLGARNSCQGIWCARHIIGDGHSDLSRRLAEFDGNNVTLSSGTPVEDPSSLLSMNPSSTSSQKGDPVTETPKPMKSSDRGIRRRSSSTSDGIPQATDPAAGGPATVTVFSTVFLNPADPAASMVSSSPMINPSFTVSGKPSSSMSVKPSATVPGDVASSDPSLSKPTGIFSSVSPPENSSVEEPSSTSIKANPTPTPSPTIIELTNGIPSSSISSSKVSGQPTPSPTPGIIFLPPSDGTIDFNP</sequence>
<reference evidence="1" key="1">
    <citation type="submission" date="2019-10" db="EMBL/GenBank/DDBJ databases">
        <authorList>
            <consortium name="DOE Joint Genome Institute"/>
            <person name="Kuo A."/>
            <person name="Miyauchi S."/>
            <person name="Kiss E."/>
            <person name="Drula E."/>
            <person name="Kohler A."/>
            <person name="Sanchez-Garcia M."/>
            <person name="Andreopoulos B."/>
            <person name="Barry K.W."/>
            <person name="Bonito G."/>
            <person name="Buee M."/>
            <person name="Carver A."/>
            <person name="Chen C."/>
            <person name="Cichocki N."/>
            <person name="Clum A."/>
            <person name="Culley D."/>
            <person name="Crous P.W."/>
            <person name="Fauchery L."/>
            <person name="Girlanda M."/>
            <person name="Hayes R."/>
            <person name="Keri Z."/>
            <person name="Labutti K."/>
            <person name="Lipzen A."/>
            <person name="Lombard V."/>
            <person name="Magnuson J."/>
            <person name="Maillard F."/>
            <person name="Morin E."/>
            <person name="Murat C."/>
            <person name="Nolan M."/>
            <person name="Ohm R."/>
            <person name="Pangilinan J."/>
            <person name="Pereira M."/>
            <person name="Perotto S."/>
            <person name="Peter M."/>
            <person name="Riley R."/>
            <person name="Sitrit Y."/>
            <person name="Stielow B."/>
            <person name="Szollosi G."/>
            <person name="Zifcakova L."/>
            <person name="Stursova M."/>
            <person name="Spatafora J.W."/>
            <person name="Tedersoo L."/>
            <person name="Vaario L.-M."/>
            <person name="Yamada A."/>
            <person name="Yan M."/>
            <person name="Wang P."/>
            <person name="Xu J."/>
            <person name="Bruns T."/>
            <person name="Baldrian P."/>
            <person name="Vilgalys R."/>
            <person name="Henrissat B."/>
            <person name="Grigoriev I.V."/>
            <person name="Hibbett D."/>
            <person name="Nagy L.G."/>
            <person name="Martin F.M."/>
        </authorList>
    </citation>
    <scope>NUCLEOTIDE SEQUENCE</scope>
    <source>
        <strain evidence="1">P2</strain>
    </source>
</reference>
<comment type="caution">
    <text evidence="1">The sequence shown here is derived from an EMBL/GenBank/DDBJ whole genome shotgun (WGS) entry which is preliminary data.</text>
</comment>
<protein>
    <submittedName>
        <fullName evidence="1">Uncharacterized protein</fullName>
    </submittedName>
</protein>
<keyword evidence="2" id="KW-1185">Reference proteome</keyword>
<gene>
    <name evidence="1" type="ORF">BDM02DRAFT_3187236</name>
</gene>